<proteinExistence type="predicted"/>
<dbReference type="Gene3D" id="3.40.630.30">
    <property type="match status" value="1"/>
</dbReference>
<accession>A0ABQ6JRJ1</accession>
<dbReference type="PROSITE" id="PS51186">
    <property type="entry name" value="GNAT"/>
    <property type="match status" value="1"/>
</dbReference>
<evidence type="ECO:0000256" key="1">
    <source>
        <dbReference type="ARBA" id="ARBA00022679"/>
    </source>
</evidence>
<comment type="caution">
    <text evidence="4">The sequence shown here is derived from an EMBL/GenBank/DDBJ whole genome shotgun (WGS) entry which is preliminary data.</text>
</comment>
<reference evidence="5" key="1">
    <citation type="journal article" date="2019" name="Int. J. Syst. Evol. Microbiol.">
        <title>The Global Catalogue of Microorganisms (GCM) 10K type strain sequencing project: providing services to taxonomists for standard genome sequencing and annotation.</title>
        <authorList>
            <consortium name="The Broad Institute Genomics Platform"/>
            <consortium name="The Broad Institute Genome Sequencing Center for Infectious Disease"/>
            <person name="Wu L."/>
            <person name="Ma J."/>
        </authorList>
    </citation>
    <scope>NUCLEOTIDE SEQUENCE [LARGE SCALE GENOMIC DNA]</scope>
    <source>
        <strain evidence="5">NBRC 108730</strain>
    </source>
</reference>
<feature type="domain" description="N-acetyltransferase" evidence="3">
    <location>
        <begin position="1"/>
        <end position="89"/>
    </location>
</feature>
<keyword evidence="1" id="KW-0808">Transferase</keyword>
<dbReference type="PANTHER" id="PTHR43877">
    <property type="entry name" value="AMINOALKYLPHOSPHONATE N-ACETYLTRANSFERASE-RELATED-RELATED"/>
    <property type="match status" value="1"/>
</dbReference>
<dbReference type="InterPro" id="IPR050832">
    <property type="entry name" value="Bact_Acetyltransf"/>
</dbReference>
<name>A0ABQ6JRJ1_9ACTN</name>
<protein>
    <recommendedName>
        <fullName evidence="3">N-acetyltransferase domain-containing protein</fullName>
    </recommendedName>
</protein>
<dbReference type="InterPro" id="IPR000182">
    <property type="entry name" value="GNAT_dom"/>
</dbReference>
<evidence type="ECO:0000256" key="2">
    <source>
        <dbReference type="ARBA" id="ARBA00023315"/>
    </source>
</evidence>
<keyword evidence="5" id="KW-1185">Reference proteome</keyword>
<dbReference type="EMBL" id="BSUZ01000001">
    <property type="protein sequence ID" value="GMA89301.1"/>
    <property type="molecule type" value="Genomic_DNA"/>
</dbReference>
<keyword evidence="2" id="KW-0012">Acyltransferase</keyword>
<gene>
    <name evidence="4" type="ORF">GCM10025868_45510</name>
</gene>
<dbReference type="Proteomes" id="UP001157017">
    <property type="component" value="Unassembled WGS sequence"/>
</dbReference>
<organism evidence="4 5">
    <name type="scientific">Angustibacter aerolatus</name>
    <dbReference type="NCBI Taxonomy" id="1162965"/>
    <lineage>
        <taxon>Bacteria</taxon>
        <taxon>Bacillati</taxon>
        <taxon>Actinomycetota</taxon>
        <taxon>Actinomycetes</taxon>
        <taxon>Kineosporiales</taxon>
        <taxon>Kineosporiaceae</taxon>
    </lineage>
</organism>
<dbReference type="CDD" id="cd04301">
    <property type="entry name" value="NAT_SF"/>
    <property type="match status" value="1"/>
</dbReference>
<evidence type="ECO:0000313" key="5">
    <source>
        <dbReference type="Proteomes" id="UP001157017"/>
    </source>
</evidence>
<dbReference type="SUPFAM" id="SSF55729">
    <property type="entry name" value="Acyl-CoA N-acyltransferases (Nat)"/>
    <property type="match status" value="1"/>
</dbReference>
<evidence type="ECO:0000259" key="3">
    <source>
        <dbReference type="PROSITE" id="PS51186"/>
    </source>
</evidence>
<dbReference type="PANTHER" id="PTHR43877:SF2">
    <property type="entry name" value="AMINOALKYLPHOSPHONATE N-ACETYLTRANSFERASE-RELATED"/>
    <property type="match status" value="1"/>
</dbReference>
<evidence type="ECO:0000313" key="4">
    <source>
        <dbReference type="EMBL" id="GMA89301.1"/>
    </source>
</evidence>
<dbReference type="Pfam" id="PF00583">
    <property type="entry name" value="Acetyltransf_1"/>
    <property type="match status" value="1"/>
</dbReference>
<sequence>MVATAQATLLHGLSRGARPRLQVEAVRVDSTLRGAGLGARLMAWVEQHARDRGAGLVQATSDRSRTGAHRFYERLGYAPSHLGFKLLLD</sequence>
<dbReference type="InterPro" id="IPR016181">
    <property type="entry name" value="Acyl_CoA_acyltransferase"/>
</dbReference>